<name>A0AB34JNA1_PRYPA</name>
<dbReference type="AlphaFoldDB" id="A0AB34JNA1"/>
<dbReference type="Proteomes" id="UP001515480">
    <property type="component" value="Unassembled WGS sequence"/>
</dbReference>
<dbReference type="EMBL" id="JBGBPQ010000006">
    <property type="protein sequence ID" value="KAL1522467.1"/>
    <property type="molecule type" value="Genomic_DNA"/>
</dbReference>
<evidence type="ECO:0000313" key="3">
    <source>
        <dbReference type="Proteomes" id="UP001515480"/>
    </source>
</evidence>
<protein>
    <submittedName>
        <fullName evidence="2">Uncharacterized protein</fullName>
    </submittedName>
</protein>
<keyword evidence="3" id="KW-1185">Reference proteome</keyword>
<sequence length="120" mass="13426">MESSTPASSVCRRTSRSHSRIFAPSPRYVRPPLPFEPPIADSSTTRRRRGAERRSGVTPLGLLASVLEAMQRREASADASAPPISTFELAMDGRRPAGGHCRPNIRRRARSFRRERWVEA</sequence>
<evidence type="ECO:0000313" key="2">
    <source>
        <dbReference type="EMBL" id="KAL1522467.1"/>
    </source>
</evidence>
<accession>A0AB34JNA1</accession>
<gene>
    <name evidence="2" type="ORF">AB1Y20_017455</name>
</gene>
<comment type="caution">
    <text evidence="2">The sequence shown here is derived from an EMBL/GenBank/DDBJ whole genome shotgun (WGS) entry which is preliminary data.</text>
</comment>
<evidence type="ECO:0000256" key="1">
    <source>
        <dbReference type="SAM" id="MobiDB-lite"/>
    </source>
</evidence>
<feature type="compositionally biased region" description="Polar residues" evidence="1">
    <location>
        <begin position="1"/>
        <end position="12"/>
    </location>
</feature>
<reference evidence="2 3" key="1">
    <citation type="journal article" date="2024" name="Science">
        <title>Giant polyketide synthase enzymes in the biosynthesis of giant marine polyether toxins.</title>
        <authorList>
            <person name="Fallon T.R."/>
            <person name="Shende V.V."/>
            <person name="Wierzbicki I.H."/>
            <person name="Pendleton A.L."/>
            <person name="Watervoot N.F."/>
            <person name="Auber R.P."/>
            <person name="Gonzalez D.J."/>
            <person name="Wisecaver J.H."/>
            <person name="Moore B.S."/>
        </authorList>
    </citation>
    <scope>NUCLEOTIDE SEQUENCE [LARGE SCALE GENOMIC DNA]</scope>
    <source>
        <strain evidence="2 3">12B1</strain>
    </source>
</reference>
<organism evidence="2 3">
    <name type="scientific">Prymnesium parvum</name>
    <name type="common">Toxic golden alga</name>
    <dbReference type="NCBI Taxonomy" id="97485"/>
    <lineage>
        <taxon>Eukaryota</taxon>
        <taxon>Haptista</taxon>
        <taxon>Haptophyta</taxon>
        <taxon>Prymnesiophyceae</taxon>
        <taxon>Prymnesiales</taxon>
        <taxon>Prymnesiaceae</taxon>
        <taxon>Prymnesium</taxon>
    </lineage>
</organism>
<feature type="region of interest" description="Disordered" evidence="1">
    <location>
        <begin position="1"/>
        <end position="56"/>
    </location>
</feature>
<proteinExistence type="predicted"/>